<reference evidence="1 2" key="1">
    <citation type="submission" date="2014-04" db="EMBL/GenBank/DDBJ databases">
        <title>Evolutionary Origins and Diversification of the Mycorrhizal Mutualists.</title>
        <authorList>
            <consortium name="DOE Joint Genome Institute"/>
            <consortium name="Mycorrhizal Genomics Consortium"/>
            <person name="Kohler A."/>
            <person name="Kuo A."/>
            <person name="Nagy L.G."/>
            <person name="Floudas D."/>
            <person name="Copeland A."/>
            <person name="Barry K.W."/>
            <person name="Cichocki N."/>
            <person name="Veneault-Fourrey C."/>
            <person name="LaButti K."/>
            <person name="Lindquist E.A."/>
            <person name="Lipzen A."/>
            <person name="Lundell T."/>
            <person name="Morin E."/>
            <person name="Murat C."/>
            <person name="Riley R."/>
            <person name="Ohm R."/>
            <person name="Sun H."/>
            <person name="Tunlid A."/>
            <person name="Henrissat B."/>
            <person name="Grigoriev I.V."/>
            <person name="Hibbett D.S."/>
            <person name="Martin F."/>
        </authorList>
    </citation>
    <scope>NUCLEOTIDE SEQUENCE [LARGE SCALE GENOMIC DNA]</scope>
    <source>
        <strain evidence="1 2">FD-317 M1</strain>
    </source>
</reference>
<sequence>LSPSVAKGGFAFARVQGEVRLVQVSSMTPVSALSAIDVKIFRHEFITIFRLSTITTLHPSDIQIIEYIDDQLKFYEEEKETVFLAKEVMERLRKLTLPALTAPTRRAV</sequence>
<feature type="non-terminal residue" evidence="1">
    <location>
        <position position="108"/>
    </location>
</feature>
<proteinExistence type="predicted"/>
<dbReference type="Proteomes" id="UP000053593">
    <property type="component" value="Unassembled WGS sequence"/>
</dbReference>
<dbReference type="OrthoDB" id="3231772at2759"/>
<dbReference type="HOGENOM" id="CLU_141114_2_0_1"/>
<name>A0A0D0B4T8_9AGAR</name>
<protein>
    <submittedName>
        <fullName evidence="1">Uncharacterized protein</fullName>
    </submittedName>
</protein>
<accession>A0A0D0B4T8</accession>
<evidence type="ECO:0000313" key="2">
    <source>
        <dbReference type="Proteomes" id="UP000053593"/>
    </source>
</evidence>
<keyword evidence="2" id="KW-1185">Reference proteome</keyword>
<feature type="non-terminal residue" evidence="1">
    <location>
        <position position="1"/>
    </location>
</feature>
<gene>
    <name evidence="1" type="ORF">GYMLUDRAFT_113347</name>
</gene>
<organism evidence="1 2">
    <name type="scientific">Collybiopsis luxurians FD-317 M1</name>
    <dbReference type="NCBI Taxonomy" id="944289"/>
    <lineage>
        <taxon>Eukaryota</taxon>
        <taxon>Fungi</taxon>
        <taxon>Dikarya</taxon>
        <taxon>Basidiomycota</taxon>
        <taxon>Agaricomycotina</taxon>
        <taxon>Agaricomycetes</taxon>
        <taxon>Agaricomycetidae</taxon>
        <taxon>Agaricales</taxon>
        <taxon>Marasmiineae</taxon>
        <taxon>Omphalotaceae</taxon>
        <taxon>Collybiopsis</taxon>
        <taxon>Collybiopsis luxurians</taxon>
    </lineage>
</organism>
<evidence type="ECO:0000313" key="1">
    <source>
        <dbReference type="EMBL" id="KIK58350.1"/>
    </source>
</evidence>
<dbReference type="EMBL" id="KN834785">
    <property type="protein sequence ID" value="KIK58350.1"/>
    <property type="molecule type" value="Genomic_DNA"/>
</dbReference>
<dbReference type="AlphaFoldDB" id="A0A0D0B4T8"/>